<evidence type="ECO:0000313" key="1">
    <source>
        <dbReference type="EMBL" id="MBU3851376.1"/>
    </source>
</evidence>
<dbReference type="EMBL" id="JAHLFS010000022">
    <property type="protein sequence ID" value="MBU3851376.1"/>
    <property type="molecule type" value="Genomic_DNA"/>
</dbReference>
<sequence length="117" mass="13350">MLYGIIGATVHQESLSVFYEGLDDNRLTSFEQALQRTITLLAEELRGTAIAEFEQIATYLQSITVSNSRQLNQLSENTSDCLQVSWLDDTHFIINAMDQHEVYQLHLEVLPLTMMNN</sequence>
<comment type="caution">
    <text evidence="1">The sequence shown here is derived from an EMBL/GenBank/DDBJ whole genome shotgun (WGS) entry which is preliminary data.</text>
</comment>
<organism evidence="1 2">
    <name type="scientific">Candidatus Paralactobacillus gallistercoris</name>
    <dbReference type="NCBI Taxonomy" id="2838724"/>
    <lineage>
        <taxon>Bacteria</taxon>
        <taxon>Bacillati</taxon>
        <taxon>Bacillota</taxon>
        <taxon>Bacilli</taxon>
        <taxon>Lactobacillales</taxon>
        <taxon>Lactobacillaceae</taxon>
        <taxon>Lactobacillus</taxon>
    </lineage>
</organism>
<dbReference type="Proteomes" id="UP000777303">
    <property type="component" value="Unassembled WGS sequence"/>
</dbReference>
<reference evidence="1" key="1">
    <citation type="journal article" date="2021" name="PeerJ">
        <title>Extensive microbial diversity within the chicken gut microbiome revealed by metagenomics and culture.</title>
        <authorList>
            <person name="Gilroy R."/>
            <person name="Ravi A."/>
            <person name="Getino M."/>
            <person name="Pursley I."/>
            <person name="Horton D.L."/>
            <person name="Alikhan N.F."/>
            <person name="Baker D."/>
            <person name="Gharbi K."/>
            <person name="Hall N."/>
            <person name="Watson M."/>
            <person name="Adriaenssens E.M."/>
            <person name="Foster-Nyarko E."/>
            <person name="Jarju S."/>
            <person name="Secka A."/>
            <person name="Antonio M."/>
            <person name="Oren A."/>
            <person name="Chaudhuri R.R."/>
            <person name="La Ragione R."/>
            <person name="Hildebrand F."/>
            <person name="Pallen M.J."/>
        </authorList>
    </citation>
    <scope>NUCLEOTIDE SEQUENCE</scope>
    <source>
        <strain evidence="1">F6-6636</strain>
    </source>
</reference>
<gene>
    <name evidence="1" type="ORF">H9901_01585</name>
</gene>
<protein>
    <submittedName>
        <fullName evidence="1">Uncharacterized protein</fullName>
    </submittedName>
</protein>
<name>A0A948TIX6_9LACO</name>
<accession>A0A948TIX6</accession>
<evidence type="ECO:0000313" key="2">
    <source>
        <dbReference type="Proteomes" id="UP000777303"/>
    </source>
</evidence>
<proteinExistence type="predicted"/>
<reference evidence="1" key="2">
    <citation type="submission" date="2021-04" db="EMBL/GenBank/DDBJ databases">
        <authorList>
            <person name="Gilroy R."/>
        </authorList>
    </citation>
    <scope>NUCLEOTIDE SEQUENCE</scope>
    <source>
        <strain evidence="1">F6-6636</strain>
    </source>
</reference>
<dbReference type="AlphaFoldDB" id="A0A948TIX6"/>